<organism evidence="1 2">
    <name type="scientific">Mesomycoplasma hyopneumoniae</name>
    <name type="common">Mycoplasma hyopneumoniae</name>
    <dbReference type="NCBI Taxonomy" id="2099"/>
    <lineage>
        <taxon>Bacteria</taxon>
        <taxon>Bacillati</taxon>
        <taxon>Mycoplasmatota</taxon>
        <taxon>Mycoplasmoidales</taxon>
        <taxon>Metamycoplasmataceae</taxon>
        <taxon>Mesomycoplasma</taxon>
    </lineage>
</organism>
<dbReference type="AlphaFoldDB" id="A0A223M8P0"/>
<name>A0A223M8P0_MESHO</name>
<evidence type="ECO:0000313" key="1">
    <source>
        <dbReference type="EMBL" id="ASU13918.1"/>
    </source>
</evidence>
<dbReference type="EMBL" id="CP022714">
    <property type="protein sequence ID" value="ASU13918.1"/>
    <property type="molecule type" value="Genomic_DNA"/>
</dbReference>
<reference evidence="1 2" key="1">
    <citation type="submission" date="2017-08" db="EMBL/GenBank/DDBJ databases">
        <title>The complete genome sequence of a Mycoplasma hyopneumoniae isolate in Korea.</title>
        <authorList>
            <person name="Han J."/>
            <person name="Lee N."/>
        </authorList>
    </citation>
    <scope>NUCLEOTIDE SEQUENCE [LARGE SCALE GENOMIC DNA]</scope>
    <source>
        <strain evidence="1 2">KM014</strain>
    </source>
</reference>
<dbReference type="Proteomes" id="UP000215452">
    <property type="component" value="Chromosome"/>
</dbReference>
<dbReference type="NCBIfam" id="NF046004">
    <property type="entry name" value="ICE_Mbov_0401"/>
    <property type="match status" value="1"/>
</dbReference>
<evidence type="ECO:0008006" key="3">
    <source>
        <dbReference type="Google" id="ProtNLM"/>
    </source>
</evidence>
<evidence type="ECO:0000313" key="2">
    <source>
        <dbReference type="Proteomes" id="UP000215452"/>
    </source>
</evidence>
<protein>
    <recommendedName>
        <fullName evidence="3">ISLre2 family transposase</fullName>
    </recommendedName>
</protein>
<proteinExistence type="predicted"/>
<gene>
    <name evidence="1" type="ORF">CIB43_00001</name>
</gene>
<sequence>MSKFLQKNSFYFAEEKSILLKNLMKRIKEEDRKFLKKISQIEGQGLHSKINRKLKTEYGKIEIEINRYWKKILVGDENGEVIGKKRKIFYCDFFEKLVQKGRTITNSLIKKILNLWYEVKYGTAISRIFNKTISTTSVNLVLKNADTNYSLQDFKELAKEKKQIFLAVDDCFHRVVENRKTYNVKNRMLVLYLGKKNGKVYGKTNILEISKTGNKGQNIYQLSEKIKATILEIYGKNLEIVVYGDGANWIKRLATILGGIYILDKFHLLKKLSDLVSLKNNNSLNRFLFKDKFPQLYQKLLKLFQENKTNKVVEFLRQIIKYLEILLEKNLWLFNKINQKTEEIGEFLRYVISNSTAINQLFTFKNASSFTEAFVSSLVKFNIKIKYSNFCFKRYLNNLRLNHKLKNANLILI</sequence>
<accession>A0A223M8P0</accession>